<reference evidence="12" key="2">
    <citation type="submission" date="2023-04" db="EMBL/GenBank/DDBJ databases">
        <authorList>
            <person name="Bu L."/>
            <person name="Lu L."/>
            <person name="Laidemitt M.R."/>
            <person name="Zhang S.M."/>
            <person name="Mutuku M."/>
            <person name="Mkoji G."/>
            <person name="Steinauer M."/>
            <person name="Loker E.S."/>
        </authorList>
    </citation>
    <scope>NUCLEOTIDE SEQUENCE</scope>
    <source>
        <strain evidence="12">KasaAsao</strain>
        <tissue evidence="12">Whole Snail</tissue>
    </source>
</reference>
<evidence type="ECO:0000256" key="1">
    <source>
        <dbReference type="ARBA" id="ARBA00004323"/>
    </source>
</evidence>
<evidence type="ECO:0000256" key="2">
    <source>
        <dbReference type="ARBA" id="ARBA00008661"/>
    </source>
</evidence>
<keyword evidence="4" id="KW-0808">Transferase</keyword>
<dbReference type="SMART" id="SM00014">
    <property type="entry name" value="acidPPc"/>
    <property type="match status" value="1"/>
</dbReference>
<dbReference type="InterPro" id="IPR036938">
    <property type="entry name" value="PAP2/HPO_sf"/>
</dbReference>
<dbReference type="InterPro" id="IPR002659">
    <property type="entry name" value="Glyco_trans_31"/>
</dbReference>
<keyword evidence="3" id="KW-0328">Glycosyltransferase</keyword>
<protein>
    <submittedName>
        <fullName evidence="12">Beta-1 3-galactosyltransferase 1</fullName>
    </submittedName>
</protein>
<dbReference type="Proteomes" id="UP001233172">
    <property type="component" value="Unassembled WGS sequence"/>
</dbReference>
<evidence type="ECO:0000256" key="8">
    <source>
        <dbReference type="ARBA" id="ARBA00023034"/>
    </source>
</evidence>
<keyword evidence="9 10" id="KW-0472">Membrane</keyword>
<sequence>MTNSSEGKIAFDIVSFLKRKCSLVSWLQFLVCLFFWLMLWVTMIALNDLIFRDSPIRRFLISNLHIVDDDEYVQARPIKYPRDEQTEALLGHPDHCREVRLFDALVLVHSATFHFERRNEYRMTYGNFEFTKPYKLKVVFFLGIPEDSRQQESITTEHKHHMDTVQGNFVDTYKNLTYKAVMSFRWASMHCKEAKLILKMDDDVILDVHRFFEEFPYPPQYQQELIFCHMWMFAEVERTGKWGISLLEYGQDYYPPYCSGFFVVIMPAIVEDIYQAAKATPFLWLDDVFIYGVVREEMQFVQIVNLDEVAYRQEHYRDCYKAYGYRCKYYVTVLGKSKTFAQELLTLRADRLRTLYSSDATLTCPAILFDPFLNSAPGVAVQIPISKTQLGLPQNRYIEEYTCTNRLATEKQLKDIYMSFPSGHMAVATYSAIYIVLYLELRMSATVSYFLRPAVQSIVLLLCLLCGVTRITDHKHYPSDVIFGALLGGLVACAVFYRIAWNVIPNPLPENTASSVISMATAQAMGATVKFSSQPVDPSLIVIKENLSQLTGSSFGIDSNKVTTKM</sequence>
<comment type="subcellular location">
    <subcellularLocation>
        <location evidence="1">Golgi apparatus membrane</location>
        <topology evidence="1">Single-pass type II membrane protein</topology>
    </subcellularLocation>
</comment>
<proteinExistence type="inferred from homology"/>
<evidence type="ECO:0000313" key="12">
    <source>
        <dbReference type="EMBL" id="KAK0055443.1"/>
    </source>
</evidence>
<evidence type="ECO:0000256" key="9">
    <source>
        <dbReference type="ARBA" id="ARBA00023136"/>
    </source>
</evidence>
<evidence type="ECO:0000313" key="13">
    <source>
        <dbReference type="Proteomes" id="UP001233172"/>
    </source>
</evidence>
<gene>
    <name evidence="12" type="ORF">Bpfe_015203</name>
</gene>
<comment type="caution">
    <text evidence="12">The sequence shown here is derived from an EMBL/GenBank/DDBJ whole genome shotgun (WGS) entry which is preliminary data.</text>
</comment>
<dbReference type="SUPFAM" id="SSF48317">
    <property type="entry name" value="Acid phosphatase/Vanadium-dependent haloperoxidase"/>
    <property type="match status" value="1"/>
</dbReference>
<dbReference type="Gene3D" id="3.90.550.50">
    <property type="match status" value="1"/>
</dbReference>
<dbReference type="PANTHER" id="PTHR11214">
    <property type="entry name" value="BETA-1,3-N-ACETYLGLUCOSAMINYLTRANSFERASE"/>
    <property type="match status" value="1"/>
</dbReference>
<evidence type="ECO:0000256" key="4">
    <source>
        <dbReference type="ARBA" id="ARBA00022679"/>
    </source>
</evidence>
<keyword evidence="6" id="KW-0735">Signal-anchor</keyword>
<evidence type="ECO:0000259" key="11">
    <source>
        <dbReference type="SMART" id="SM00014"/>
    </source>
</evidence>
<name>A0AAD8F9A8_BIOPF</name>
<dbReference type="EMBL" id="JASAOG010000070">
    <property type="protein sequence ID" value="KAK0055443.1"/>
    <property type="molecule type" value="Genomic_DNA"/>
</dbReference>
<evidence type="ECO:0000256" key="3">
    <source>
        <dbReference type="ARBA" id="ARBA00022676"/>
    </source>
</evidence>
<feature type="domain" description="Phosphatidic acid phosphatase type 2/haloperoxidase" evidence="11">
    <location>
        <begin position="372"/>
        <end position="496"/>
    </location>
</feature>
<organism evidence="12 13">
    <name type="scientific">Biomphalaria pfeifferi</name>
    <name type="common">Bloodfluke planorb</name>
    <name type="synonym">Freshwater snail</name>
    <dbReference type="NCBI Taxonomy" id="112525"/>
    <lineage>
        <taxon>Eukaryota</taxon>
        <taxon>Metazoa</taxon>
        <taxon>Spiralia</taxon>
        <taxon>Lophotrochozoa</taxon>
        <taxon>Mollusca</taxon>
        <taxon>Gastropoda</taxon>
        <taxon>Heterobranchia</taxon>
        <taxon>Euthyneura</taxon>
        <taxon>Panpulmonata</taxon>
        <taxon>Hygrophila</taxon>
        <taxon>Lymnaeoidea</taxon>
        <taxon>Planorbidae</taxon>
        <taxon>Biomphalaria</taxon>
    </lineage>
</organism>
<evidence type="ECO:0000256" key="6">
    <source>
        <dbReference type="ARBA" id="ARBA00022968"/>
    </source>
</evidence>
<keyword evidence="13" id="KW-1185">Reference proteome</keyword>
<feature type="transmembrane region" description="Helical" evidence="10">
    <location>
        <begin position="449"/>
        <end position="469"/>
    </location>
</feature>
<accession>A0AAD8F9A8</accession>
<comment type="similarity">
    <text evidence="2">Belongs to the glycosyltransferase 31 family.</text>
</comment>
<evidence type="ECO:0000256" key="5">
    <source>
        <dbReference type="ARBA" id="ARBA00022692"/>
    </source>
</evidence>
<dbReference type="GO" id="GO:0000139">
    <property type="term" value="C:Golgi membrane"/>
    <property type="evidence" value="ECO:0007669"/>
    <property type="project" value="UniProtKB-SubCell"/>
</dbReference>
<dbReference type="AlphaFoldDB" id="A0AAD8F9A8"/>
<evidence type="ECO:0000256" key="7">
    <source>
        <dbReference type="ARBA" id="ARBA00022989"/>
    </source>
</evidence>
<dbReference type="Gene3D" id="1.20.144.10">
    <property type="entry name" value="Phosphatidic acid phosphatase type 2/haloperoxidase"/>
    <property type="match status" value="1"/>
</dbReference>
<dbReference type="GO" id="GO:0006493">
    <property type="term" value="P:protein O-linked glycosylation"/>
    <property type="evidence" value="ECO:0007669"/>
    <property type="project" value="TreeGrafter"/>
</dbReference>
<keyword evidence="5 10" id="KW-0812">Transmembrane</keyword>
<keyword evidence="7 10" id="KW-1133">Transmembrane helix</keyword>
<dbReference type="Pfam" id="PF01569">
    <property type="entry name" value="PAP2"/>
    <property type="match status" value="1"/>
</dbReference>
<dbReference type="InterPro" id="IPR000326">
    <property type="entry name" value="PAP2/HPO"/>
</dbReference>
<keyword evidence="8" id="KW-0333">Golgi apparatus</keyword>
<dbReference type="Pfam" id="PF01762">
    <property type="entry name" value="Galactosyl_T"/>
    <property type="match status" value="1"/>
</dbReference>
<feature type="transmembrane region" description="Helical" evidence="10">
    <location>
        <begin position="481"/>
        <end position="501"/>
    </location>
</feature>
<evidence type="ECO:0000256" key="10">
    <source>
        <dbReference type="SAM" id="Phobius"/>
    </source>
</evidence>
<reference evidence="12" key="1">
    <citation type="journal article" date="2023" name="PLoS Negl. Trop. Dis.">
        <title>A genome sequence for Biomphalaria pfeifferi, the major vector snail for the human-infecting parasite Schistosoma mansoni.</title>
        <authorList>
            <person name="Bu L."/>
            <person name="Lu L."/>
            <person name="Laidemitt M.R."/>
            <person name="Zhang S.M."/>
            <person name="Mutuku M."/>
            <person name="Mkoji G."/>
            <person name="Steinauer M."/>
            <person name="Loker E.S."/>
        </authorList>
    </citation>
    <scope>NUCLEOTIDE SEQUENCE</scope>
    <source>
        <strain evidence="12">KasaAsao</strain>
    </source>
</reference>
<feature type="transmembrane region" description="Helical" evidence="10">
    <location>
        <begin position="26"/>
        <end position="51"/>
    </location>
</feature>
<feature type="transmembrane region" description="Helical" evidence="10">
    <location>
        <begin position="416"/>
        <end position="437"/>
    </location>
</feature>
<dbReference type="GO" id="GO:0016758">
    <property type="term" value="F:hexosyltransferase activity"/>
    <property type="evidence" value="ECO:0007669"/>
    <property type="project" value="InterPro"/>
</dbReference>
<dbReference type="PANTHER" id="PTHR11214:SF376">
    <property type="entry name" value="HEXOSYLTRANSFERASE"/>
    <property type="match status" value="1"/>
</dbReference>